<accession>A0AAD8VQ68</accession>
<sequence>MMGIEEGKDEFQRTDAVLSAHYALAKGTNRADCSQKTTAGPILWAVAALIVAFVAAVGAAPGGFVVAPMAANWALVVSLLLSLLPFLSGRGEVAGEVVIVALLHRFPNGEEAEVTLPVGQGFVILGPYEGVMVLLSHFVGARISYAACVPHEGVSSRIGEDTWERSDEEEEEEDEDMVAEEGFLEASAKGMRETTVCCG</sequence>
<evidence type="ECO:0000313" key="4">
    <source>
        <dbReference type="Proteomes" id="UP001231189"/>
    </source>
</evidence>
<keyword evidence="2" id="KW-0472">Membrane</keyword>
<evidence type="ECO:0000256" key="1">
    <source>
        <dbReference type="SAM" id="MobiDB-lite"/>
    </source>
</evidence>
<gene>
    <name evidence="3" type="ORF">QYE76_036668</name>
</gene>
<organism evidence="3 4">
    <name type="scientific">Lolium multiflorum</name>
    <name type="common">Italian ryegrass</name>
    <name type="synonym">Lolium perenne subsp. multiflorum</name>
    <dbReference type="NCBI Taxonomy" id="4521"/>
    <lineage>
        <taxon>Eukaryota</taxon>
        <taxon>Viridiplantae</taxon>
        <taxon>Streptophyta</taxon>
        <taxon>Embryophyta</taxon>
        <taxon>Tracheophyta</taxon>
        <taxon>Spermatophyta</taxon>
        <taxon>Magnoliopsida</taxon>
        <taxon>Liliopsida</taxon>
        <taxon>Poales</taxon>
        <taxon>Poaceae</taxon>
        <taxon>BOP clade</taxon>
        <taxon>Pooideae</taxon>
        <taxon>Poodae</taxon>
        <taxon>Poeae</taxon>
        <taxon>Poeae Chloroplast Group 2 (Poeae type)</taxon>
        <taxon>Loliodinae</taxon>
        <taxon>Loliinae</taxon>
        <taxon>Lolium</taxon>
    </lineage>
</organism>
<keyword evidence="2" id="KW-0812">Transmembrane</keyword>
<keyword evidence="4" id="KW-1185">Reference proteome</keyword>
<feature type="transmembrane region" description="Helical" evidence="2">
    <location>
        <begin position="42"/>
        <end position="64"/>
    </location>
</feature>
<feature type="transmembrane region" description="Helical" evidence="2">
    <location>
        <begin position="70"/>
        <end position="87"/>
    </location>
</feature>
<proteinExistence type="predicted"/>
<evidence type="ECO:0000256" key="2">
    <source>
        <dbReference type="SAM" id="Phobius"/>
    </source>
</evidence>
<feature type="region of interest" description="Disordered" evidence="1">
    <location>
        <begin position="158"/>
        <end position="178"/>
    </location>
</feature>
<dbReference type="EMBL" id="JAUUTY010000007">
    <property type="protein sequence ID" value="KAK1612995.1"/>
    <property type="molecule type" value="Genomic_DNA"/>
</dbReference>
<evidence type="ECO:0000313" key="3">
    <source>
        <dbReference type="EMBL" id="KAK1612995.1"/>
    </source>
</evidence>
<reference evidence="3" key="1">
    <citation type="submission" date="2023-07" db="EMBL/GenBank/DDBJ databases">
        <title>A chromosome-level genome assembly of Lolium multiflorum.</title>
        <authorList>
            <person name="Chen Y."/>
            <person name="Copetti D."/>
            <person name="Kolliker R."/>
            <person name="Studer B."/>
        </authorList>
    </citation>
    <scope>NUCLEOTIDE SEQUENCE</scope>
    <source>
        <strain evidence="3">02402/16</strain>
        <tissue evidence="3">Leaf</tissue>
    </source>
</reference>
<name>A0AAD8VQ68_LOLMU</name>
<dbReference type="AlphaFoldDB" id="A0AAD8VQ68"/>
<comment type="caution">
    <text evidence="3">The sequence shown here is derived from an EMBL/GenBank/DDBJ whole genome shotgun (WGS) entry which is preliminary data.</text>
</comment>
<feature type="compositionally biased region" description="Acidic residues" evidence="1">
    <location>
        <begin position="166"/>
        <end position="178"/>
    </location>
</feature>
<protein>
    <submittedName>
        <fullName evidence="3">Uncharacterized protein</fullName>
    </submittedName>
</protein>
<dbReference type="Proteomes" id="UP001231189">
    <property type="component" value="Unassembled WGS sequence"/>
</dbReference>
<keyword evidence="2" id="KW-1133">Transmembrane helix</keyword>